<dbReference type="KEGG" id="nde:NIDE0185"/>
<dbReference type="AlphaFoldDB" id="D8P9R0"/>
<organism evidence="1 2">
    <name type="scientific">Nitrospira defluvii</name>
    <dbReference type="NCBI Taxonomy" id="330214"/>
    <lineage>
        <taxon>Bacteria</taxon>
        <taxon>Pseudomonadati</taxon>
        <taxon>Nitrospirota</taxon>
        <taxon>Nitrospiria</taxon>
        <taxon>Nitrospirales</taxon>
        <taxon>Nitrospiraceae</taxon>
        <taxon>Nitrospira</taxon>
    </lineage>
</organism>
<name>D8P9R0_9BACT</name>
<keyword evidence="2" id="KW-1185">Reference proteome</keyword>
<sequence>MKALRYQCEAHGVLLGVLRRLVANCYTIVDNLLREMVGRVANIKDLREFGAVSTLPASAPHTVCSPRSLSRSFLATG</sequence>
<dbReference type="EMBL" id="FP929003">
    <property type="protein sequence ID" value="CBK39969.1"/>
    <property type="molecule type" value="Genomic_DNA"/>
</dbReference>
<proteinExistence type="predicted"/>
<protein>
    <submittedName>
        <fullName evidence="1">Uncharacterized protein</fullName>
    </submittedName>
</protein>
<evidence type="ECO:0000313" key="1">
    <source>
        <dbReference type="EMBL" id="CBK39969.1"/>
    </source>
</evidence>
<gene>
    <name evidence="1" type="ORF">NIDE0185</name>
</gene>
<evidence type="ECO:0000313" key="2">
    <source>
        <dbReference type="Proteomes" id="UP000001660"/>
    </source>
</evidence>
<accession>D8P9R0</accession>
<reference evidence="1 2" key="1">
    <citation type="journal article" date="2010" name="Proc. Natl. Acad. Sci. U.S.A.">
        <title>A Nitrospira metagenome illuminates the physiology and evolution of globally important nitrite-oxidizing bacteria.</title>
        <authorList>
            <person name="Lucker S."/>
            <person name="Wagner M."/>
            <person name="Maixner F."/>
            <person name="Pelletier E."/>
            <person name="Koch H."/>
            <person name="Vacherie B."/>
            <person name="Rattei T."/>
            <person name="Sinninghe Damste J."/>
            <person name="Spieck E."/>
            <person name="Le Paslier D."/>
            <person name="Daims H."/>
        </authorList>
    </citation>
    <scope>NUCLEOTIDE SEQUENCE [LARGE SCALE GENOMIC DNA]</scope>
</reference>
<dbReference type="HOGENOM" id="CLU_2631620_0_0_0"/>
<dbReference type="STRING" id="330214.NIDE0185"/>
<dbReference type="Proteomes" id="UP000001660">
    <property type="component" value="Chromosome"/>
</dbReference>